<protein>
    <submittedName>
        <fullName evidence="2">PK_C domain-containing protein</fullName>
    </submittedName>
</protein>
<dbReference type="Proteomes" id="UP000007062">
    <property type="component" value="Chromosome 2R"/>
</dbReference>
<sequence length="53" mass="5996">MEDWLKDVDARVQYGIEFGKERGFLKPGNPIVVVTGWKQGSGFTNTIRVINVE</sequence>
<feature type="domain" description="Pyruvate kinase C-terminal" evidence="1">
    <location>
        <begin position="6"/>
        <end position="50"/>
    </location>
</feature>
<dbReference type="InParanoid" id="A0A453YZT9"/>
<accession>A0A453YZT9</accession>
<dbReference type="Gene3D" id="3.40.1380.20">
    <property type="entry name" value="Pyruvate kinase, C-terminal domain"/>
    <property type="match status" value="1"/>
</dbReference>
<evidence type="ECO:0000313" key="3">
    <source>
        <dbReference type="Proteomes" id="UP000007062"/>
    </source>
</evidence>
<dbReference type="EnsemblMetazoa" id="AGAP029383-RA">
    <property type="protein sequence ID" value="AGAP029383-PA"/>
    <property type="gene ID" value="AGAP029383"/>
</dbReference>
<dbReference type="EMBL" id="AAAB01008952">
    <property type="status" value="NOT_ANNOTATED_CDS"/>
    <property type="molecule type" value="Genomic_DNA"/>
</dbReference>
<dbReference type="VEuPathDB" id="VectorBase:AGAP029383"/>
<proteinExistence type="predicted"/>
<evidence type="ECO:0000313" key="2">
    <source>
        <dbReference type="EnsemblMetazoa" id="AGAP029383-PA"/>
    </source>
</evidence>
<dbReference type="AlphaFoldDB" id="A0A453YZT9"/>
<organism evidence="2 3">
    <name type="scientific">Anopheles gambiae</name>
    <name type="common">African malaria mosquito</name>
    <dbReference type="NCBI Taxonomy" id="7165"/>
    <lineage>
        <taxon>Eukaryota</taxon>
        <taxon>Metazoa</taxon>
        <taxon>Ecdysozoa</taxon>
        <taxon>Arthropoda</taxon>
        <taxon>Hexapoda</taxon>
        <taxon>Insecta</taxon>
        <taxon>Pterygota</taxon>
        <taxon>Neoptera</taxon>
        <taxon>Endopterygota</taxon>
        <taxon>Diptera</taxon>
        <taxon>Nematocera</taxon>
        <taxon>Culicoidea</taxon>
        <taxon>Culicidae</taxon>
        <taxon>Anophelinae</taxon>
        <taxon>Anopheles</taxon>
    </lineage>
</organism>
<dbReference type="SUPFAM" id="SSF52935">
    <property type="entry name" value="PK C-terminal domain-like"/>
    <property type="match status" value="1"/>
</dbReference>
<dbReference type="InterPro" id="IPR015795">
    <property type="entry name" value="Pyrv_Knase_C"/>
</dbReference>
<dbReference type="VEuPathDB" id="VectorBase:AGAMI1_009609"/>
<dbReference type="InterPro" id="IPR036918">
    <property type="entry name" value="Pyrv_Knase_C_sf"/>
</dbReference>
<reference evidence="2 3" key="2">
    <citation type="journal article" date="2004" name="Trends Parasitol.">
        <title>The Anopheles gambiae genome: an update.</title>
        <authorList>
            <person name="Mongin E."/>
            <person name="Louis C."/>
            <person name="Holt R.A."/>
            <person name="Birney E."/>
            <person name="Collins F.H."/>
        </authorList>
    </citation>
    <scope>NUCLEOTIDE SEQUENCE [LARGE SCALE GENOMIC DNA]</scope>
    <source>
        <strain evidence="2 3">PEST</strain>
    </source>
</reference>
<evidence type="ECO:0000259" key="1">
    <source>
        <dbReference type="Pfam" id="PF02887"/>
    </source>
</evidence>
<reference evidence="2" key="3">
    <citation type="submission" date="2020-05" db="UniProtKB">
        <authorList>
            <consortium name="EnsemblMetazoa"/>
        </authorList>
    </citation>
    <scope>IDENTIFICATION</scope>
    <source>
        <strain evidence="2">PEST</strain>
    </source>
</reference>
<name>A0A453YZT9_ANOGA</name>
<reference evidence="2 3" key="1">
    <citation type="journal article" date="2002" name="Science">
        <title>The genome sequence of the malaria mosquito Anopheles gambiae.</title>
        <authorList>
            <person name="Holt R.A."/>
            <person name="Subramanian G.M."/>
            <person name="Halpern A."/>
            <person name="Sutton G.G."/>
            <person name="Charlab R."/>
            <person name="Nusskern D.R."/>
            <person name="Wincker P."/>
            <person name="Clark A.G."/>
            <person name="Ribeiro J.M."/>
            <person name="Wides R."/>
            <person name="Salzberg S.L."/>
            <person name="Loftus B."/>
            <person name="Yandell M."/>
            <person name="Majoros W.H."/>
            <person name="Rusch D.B."/>
            <person name="Lai Z."/>
            <person name="Kraft C.L."/>
            <person name="Abril J.F."/>
            <person name="Anthouard V."/>
            <person name="Arensburger P."/>
            <person name="Atkinson P.W."/>
            <person name="Baden H."/>
            <person name="de Berardinis V."/>
            <person name="Baldwin D."/>
            <person name="Benes V."/>
            <person name="Biedler J."/>
            <person name="Blass C."/>
            <person name="Bolanos R."/>
            <person name="Boscus D."/>
            <person name="Barnstead M."/>
            <person name="Cai S."/>
            <person name="Center A."/>
            <person name="Chaturverdi K."/>
            <person name="Christophides G.K."/>
            <person name="Chrystal M.A."/>
            <person name="Clamp M."/>
            <person name="Cravchik A."/>
            <person name="Curwen V."/>
            <person name="Dana A."/>
            <person name="Delcher A."/>
            <person name="Dew I."/>
            <person name="Evans C.A."/>
            <person name="Flanigan M."/>
            <person name="Grundschober-Freimoser A."/>
            <person name="Friedli L."/>
            <person name="Gu Z."/>
            <person name="Guan P."/>
            <person name="Guigo R."/>
            <person name="Hillenmeyer M.E."/>
            <person name="Hladun S.L."/>
            <person name="Hogan J.R."/>
            <person name="Hong Y.S."/>
            <person name="Hoover J."/>
            <person name="Jaillon O."/>
            <person name="Ke Z."/>
            <person name="Kodira C."/>
            <person name="Kokoza E."/>
            <person name="Koutsos A."/>
            <person name="Letunic I."/>
            <person name="Levitsky A."/>
            <person name="Liang Y."/>
            <person name="Lin J.J."/>
            <person name="Lobo N.F."/>
            <person name="Lopez J.R."/>
            <person name="Malek J.A."/>
            <person name="McIntosh T.C."/>
            <person name="Meister S."/>
            <person name="Miller J."/>
            <person name="Mobarry C."/>
            <person name="Mongin E."/>
            <person name="Murphy S.D."/>
            <person name="O'Brochta D.A."/>
            <person name="Pfannkoch C."/>
            <person name="Qi R."/>
            <person name="Regier M.A."/>
            <person name="Remington K."/>
            <person name="Shao H."/>
            <person name="Sharakhova M.V."/>
            <person name="Sitter C.D."/>
            <person name="Shetty J."/>
            <person name="Smith T.J."/>
            <person name="Strong R."/>
            <person name="Sun J."/>
            <person name="Thomasova D."/>
            <person name="Ton L.Q."/>
            <person name="Topalis P."/>
            <person name="Tu Z."/>
            <person name="Unger M.F."/>
            <person name="Walenz B."/>
            <person name="Wang A."/>
            <person name="Wang J."/>
            <person name="Wang M."/>
            <person name="Wang X."/>
            <person name="Woodford K.J."/>
            <person name="Wortman J.R."/>
            <person name="Wu M."/>
            <person name="Yao A."/>
            <person name="Zdobnov E.M."/>
            <person name="Zhang H."/>
            <person name="Zhao Q."/>
            <person name="Zhao S."/>
            <person name="Zhu S.C."/>
            <person name="Zhimulev I."/>
            <person name="Coluzzi M."/>
            <person name="della Torre A."/>
            <person name="Roth C.W."/>
            <person name="Louis C."/>
            <person name="Kalush F."/>
            <person name="Mural R.J."/>
            <person name="Myers E.W."/>
            <person name="Adams M.D."/>
            <person name="Smith H.O."/>
            <person name="Broder S."/>
            <person name="Gardner M.J."/>
            <person name="Fraser C.M."/>
            <person name="Birney E."/>
            <person name="Bork P."/>
            <person name="Brey P.T."/>
            <person name="Venter J.C."/>
            <person name="Weissenbach J."/>
            <person name="Kafatos F.C."/>
            <person name="Collins F.H."/>
            <person name="Hoffman S.L."/>
        </authorList>
    </citation>
    <scope>NUCLEOTIDE SEQUENCE [LARGE SCALE GENOMIC DNA]</scope>
    <source>
        <strain evidence="2 3">PEST</strain>
    </source>
</reference>
<keyword evidence="3" id="KW-1185">Reference proteome</keyword>
<dbReference type="Pfam" id="PF02887">
    <property type="entry name" value="PK_C"/>
    <property type="match status" value="1"/>
</dbReference>